<proteinExistence type="predicted"/>
<comment type="caution">
    <text evidence="1">The sequence shown here is derived from an EMBL/GenBank/DDBJ whole genome shotgun (WGS) entry which is preliminary data.</text>
</comment>
<dbReference type="AlphaFoldDB" id="A0AAD4I4I5"/>
<dbReference type="Proteomes" id="UP001199106">
    <property type="component" value="Unassembled WGS sequence"/>
</dbReference>
<gene>
    <name evidence="1" type="ORF">G6011_02398</name>
</gene>
<organism evidence="1 2">
    <name type="scientific">Alternaria panax</name>
    <dbReference type="NCBI Taxonomy" id="48097"/>
    <lineage>
        <taxon>Eukaryota</taxon>
        <taxon>Fungi</taxon>
        <taxon>Dikarya</taxon>
        <taxon>Ascomycota</taxon>
        <taxon>Pezizomycotina</taxon>
        <taxon>Dothideomycetes</taxon>
        <taxon>Pleosporomycetidae</taxon>
        <taxon>Pleosporales</taxon>
        <taxon>Pleosporineae</taxon>
        <taxon>Pleosporaceae</taxon>
        <taxon>Alternaria</taxon>
        <taxon>Alternaria sect. Panax</taxon>
    </lineage>
</organism>
<reference evidence="1" key="1">
    <citation type="submission" date="2021-07" db="EMBL/GenBank/DDBJ databases">
        <title>Genome Resource of American Ginseng Black Spot Pathogen Alternaria panax.</title>
        <authorList>
            <person name="Qiu C."/>
            <person name="Wang W."/>
            <person name="Liu Z."/>
        </authorList>
    </citation>
    <scope>NUCLEOTIDE SEQUENCE</scope>
    <source>
        <strain evidence="1">BNCC115425</strain>
    </source>
</reference>
<keyword evidence="2" id="KW-1185">Reference proteome</keyword>
<evidence type="ECO:0000313" key="1">
    <source>
        <dbReference type="EMBL" id="KAG9188475.1"/>
    </source>
</evidence>
<dbReference type="EMBL" id="JAANER010000006">
    <property type="protein sequence ID" value="KAG9188475.1"/>
    <property type="molecule type" value="Genomic_DNA"/>
</dbReference>
<sequence length="157" mass="17185">MSSVYASAALEMKSLAINQTTFLSCTRKVLQFGIRSAWVVPVSERLGLPLVAVQLDGTLTWRNYKFQSLPATQSVPATQLTTAANAYLPAAANYSWNQIHPGETYNTPPGSFTMMRKDGKPLKEAHAQAVVDYCASVHEGIQLDSGLVEDYSIMKNQ</sequence>
<evidence type="ECO:0000313" key="2">
    <source>
        <dbReference type="Proteomes" id="UP001199106"/>
    </source>
</evidence>
<protein>
    <submittedName>
        <fullName evidence="1">Uncharacterized protein</fullName>
    </submittedName>
</protein>
<accession>A0AAD4I4I5</accession>
<name>A0AAD4I4I5_9PLEO</name>